<evidence type="ECO:0000256" key="1">
    <source>
        <dbReference type="ARBA" id="ARBA00006515"/>
    </source>
</evidence>
<dbReference type="EMBL" id="JANIEX010000019">
    <property type="protein sequence ID" value="KAJ3576086.1"/>
    <property type="molecule type" value="Genomic_DNA"/>
</dbReference>
<proteinExistence type="inferred from homology"/>
<feature type="domain" description="F-box" evidence="5">
    <location>
        <begin position="485"/>
        <end position="542"/>
    </location>
</feature>
<dbReference type="GO" id="GO:0016491">
    <property type="term" value="F:oxidoreductase activity"/>
    <property type="evidence" value="ECO:0007669"/>
    <property type="project" value="UniProtKB-KW"/>
</dbReference>
<protein>
    <recommendedName>
        <fullName evidence="8">NADP-dependent oxidoreductase domain-containing protein</fullName>
    </recommendedName>
</protein>
<dbReference type="InterPro" id="IPR036047">
    <property type="entry name" value="F-box-like_dom_sf"/>
</dbReference>
<keyword evidence="2" id="KW-0521">NADP</keyword>
<dbReference type="PRINTS" id="PR01577">
    <property type="entry name" value="KCNABCHANNEL"/>
</dbReference>
<dbReference type="SUPFAM" id="SSF81383">
    <property type="entry name" value="F-box domain"/>
    <property type="match status" value="1"/>
</dbReference>
<evidence type="ECO:0008006" key="8">
    <source>
        <dbReference type="Google" id="ProtNLM"/>
    </source>
</evidence>
<evidence type="ECO:0000313" key="6">
    <source>
        <dbReference type="EMBL" id="KAJ3576086.1"/>
    </source>
</evidence>
<reference evidence="6" key="1">
    <citation type="submission" date="2022-07" db="EMBL/GenBank/DDBJ databases">
        <title>Genome Sequence of Leucocoprinus birnbaumii.</title>
        <authorList>
            <person name="Buettner E."/>
        </authorList>
    </citation>
    <scope>NUCLEOTIDE SEQUENCE</scope>
    <source>
        <strain evidence="6">VT141</strain>
    </source>
</reference>
<gene>
    <name evidence="6" type="ORF">NP233_g648</name>
</gene>
<dbReference type="InterPro" id="IPR036812">
    <property type="entry name" value="NAD(P)_OxRdtase_dom_sf"/>
</dbReference>
<comment type="similarity">
    <text evidence="1">Belongs to the shaker potassium channel beta subunit family.</text>
</comment>
<comment type="caution">
    <text evidence="6">The sequence shown here is derived from an EMBL/GenBank/DDBJ whole genome shotgun (WGS) entry which is preliminary data.</text>
</comment>
<accession>A0AAD5W3G6</accession>
<dbReference type="Proteomes" id="UP001213000">
    <property type="component" value="Unassembled WGS sequence"/>
</dbReference>
<name>A0AAD5W3G6_9AGAR</name>
<dbReference type="PANTHER" id="PTHR43150">
    <property type="entry name" value="HYPERKINETIC, ISOFORM M"/>
    <property type="match status" value="1"/>
</dbReference>
<dbReference type="AlphaFoldDB" id="A0AAD5W3G6"/>
<evidence type="ECO:0000256" key="3">
    <source>
        <dbReference type="ARBA" id="ARBA00023002"/>
    </source>
</evidence>
<dbReference type="InterPro" id="IPR023210">
    <property type="entry name" value="NADP_OxRdtase_dom"/>
</dbReference>
<dbReference type="Gene3D" id="3.20.20.100">
    <property type="entry name" value="NADP-dependent oxidoreductase domain"/>
    <property type="match status" value="1"/>
</dbReference>
<dbReference type="SUPFAM" id="SSF51430">
    <property type="entry name" value="NAD(P)-linked oxidoreductase"/>
    <property type="match status" value="1"/>
</dbReference>
<dbReference type="Gene3D" id="1.20.1280.50">
    <property type="match status" value="1"/>
</dbReference>
<keyword evidence="7" id="KW-1185">Reference proteome</keyword>
<evidence type="ECO:0000259" key="5">
    <source>
        <dbReference type="Pfam" id="PF12937"/>
    </source>
</evidence>
<keyword evidence="3" id="KW-0560">Oxidoreductase</keyword>
<dbReference type="Pfam" id="PF12937">
    <property type="entry name" value="F-box-like"/>
    <property type="match status" value="1"/>
</dbReference>
<dbReference type="PANTHER" id="PTHR43150:SF2">
    <property type="entry name" value="HYPERKINETIC, ISOFORM M"/>
    <property type="match status" value="1"/>
</dbReference>
<sequence>MTSGADVKLEFDPKNMPFRRLGPSGLRVPVFSLGGWLTLGGTVVGDPVKDIIKTAFEAGINMFDTAEAYAKGKSEVEMGRVIRELGLRRTDLVITTKIFWGPRGGHHGGGLARKHIIEGTKESLERMGLDYVDVIFAHRYDNTVPMDEIVRAFNWVINQGWAYYWATSEWSAREIEEAWHIADNLGLMGPIAEQCQHNMFHRERPEKEYYPVYRKYGTGTTAFSCLARGVLTGKYNDGIPSGSRYDTHSTFFAETIAKLKSPEGQEQIKKVRELTKIAEGELGTTVQALALAWVAKNPNTSTVILGASNTDQLRENLKAIEVLPKLTPEIMEKIETILGNKPELPTNYGRPSLDPLGPCFAKAHTAQVNTTAGGETSRSSRQSEGAQALLLCANPRLTSPCVSILWDDLRCMELPLEWDNVVTSVALKGSGQECILYRHPPPQMESSIRYFMRTAERLDSNNLQLQHHQSTLLQRFNDLHSATRSLPPSVLAQVFRYVCRDTRLYEDMLVNYPAVQIISRVCSQWRQVACTSPVLWTRVLLRFKEPGSWVSNNSLSMLELHLVNSGEFALDILLDIPDKHYSLCQREEGPNWESHYTAFTTIFYLIFIENATKLGSLVLTRSGGMPKIWLQLIQSYTTYPLVPDALATSGYPNLTKLEFRTHAGWVASQQDEAEVHRLFKDTPVPRLASVSARNYEWSIRFPYKDLTSLRLDSFPVNRCVDFLINCPRLTSFYQPSCIEVMPSGVDPPQCDSGSLVVLSNLEHLEWSFGFREWDVYLMRQFRFPSLSTLCARQQPRSPTSGIEVHWTSFLASLVKLEKFSFDTELLSMATFGPVWDALSHLNCLASVCVSTSGSPTAADQAKSIIEPLTVTPDDPDRPVVLSHLTTLMMELNHIECLEENAEIFLRLLESRAQSSRVSSIKFIEFHSHPFPRFSEDNPVWTTWSDEQRRRLDKLTSDGLKFTLTKNGMSWIYED</sequence>
<dbReference type="Pfam" id="PF00248">
    <property type="entry name" value="Aldo_ket_red"/>
    <property type="match status" value="1"/>
</dbReference>
<evidence type="ECO:0000259" key="4">
    <source>
        <dbReference type="Pfam" id="PF00248"/>
    </source>
</evidence>
<evidence type="ECO:0000256" key="2">
    <source>
        <dbReference type="ARBA" id="ARBA00022857"/>
    </source>
</evidence>
<evidence type="ECO:0000313" key="7">
    <source>
        <dbReference type="Proteomes" id="UP001213000"/>
    </source>
</evidence>
<feature type="domain" description="NADP-dependent oxidoreductase" evidence="4">
    <location>
        <begin position="33"/>
        <end position="337"/>
    </location>
</feature>
<dbReference type="InterPro" id="IPR005399">
    <property type="entry name" value="K_chnl_volt-dep_bsu_KCNAB-rel"/>
</dbReference>
<organism evidence="6 7">
    <name type="scientific">Leucocoprinus birnbaumii</name>
    <dbReference type="NCBI Taxonomy" id="56174"/>
    <lineage>
        <taxon>Eukaryota</taxon>
        <taxon>Fungi</taxon>
        <taxon>Dikarya</taxon>
        <taxon>Basidiomycota</taxon>
        <taxon>Agaricomycotina</taxon>
        <taxon>Agaricomycetes</taxon>
        <taxon>Agaricomycetidae</taxon>
        <taxon>Agaricales</taxon>
        <taxon>Agaricineae</taxon>
        <taxon>Agaricaceae</taxon>
        <taxon>Leucocoprinus</taxon>
    </lineage>
</organism>
<dbReference type="InterPro" id="IPR001810">
    <property type="entry name" value="F-box_dom"/>
</dbReference>